<dbReference type="GO" id="GO:0000026">
    <property type="term" value="F:alpha-1,2-mannosyltransferase activity"/>
    <property type="evidence" value="ECO:0007669"/>
    <property type="project" value="TreeGrafter"/>
</dbReference>
<feature type="transmembrane region" description="Helical" evidence="10">
    <location>
        <begin position="400"/>
        <end position="423"/>
    </location>
</feature>
<feature type="transmembrane region" description="Helical" evidence="10">
    <location>
        <begin position="151"/>
        <end position="171"/>
    </location>
</feature>
<feature type="transmembrane region" description="Helical" evidence="10">
    <location>
        <begin position="66"/>
        <end position="90"/>
    </location>
</feature>
<dbReference type="AlphaFoldDB" id="A0AAD5RXC3"/>
<name>A0AAD5RXC3_9PEZI</name>
<evidence type="ECO:0000256" key="7">
    <source>
        <dbReference type="ARBA" id="ARBA00022824"/>
    </source>
</evidence>
<gene>
    <name evidence="11" type="ORF">MKZ38_002055</name>
</gene>
<dbReference type="PANTHER" id="PTHR22760">
    <property type="entry name" value="GLYCOSYLTRANSFERASE"/>
    <property type="match status" value="1"/>
</dbReference>
<reference evidence="11" key="1">
    <citation type="submission" date="2022-07" db="EMBL/GenBank/DDBJ databases">
        <title>Draft genome sequence of Zalerion maritima ATCC 34329, a (micro)plastics degrading marine fungus.</title>
        <authorList>
            <person name="Paco A."/>
            <person name="Goncalves M.F.M."/>
            <person name="Rocha-Santos T.A.P."/>
            <person name="Alves A."/>
        </authorList>
    </citation>
    <scope>NUCLEOTIDE SEQUENCE</scope>
    <source>
        <strain evidence="11">ATCC 34329</strain>
    </source>
</reference>
<dbReference type="PANTHER" id="PTHR22760:SF2">
    <property type="entry name" value="ALPHA-1,2-MANNOSYLTRANSFERASE ALG9"/>
    <property type="match status" value="1"/>
</dbReference>
<keyword evidence="4 10" id="KW-0328">Glycosyltransferase</keyword>
<evidence type="ECO:0000313" key="11">
    <source>
        <dbReference type="EMBL" id="KAJ2906339.1"/>
    </source>
</evidence>
<dbReference type="Proteomes" id="UP001201980">
    <property type="component" value="Unassembled WGS sequence"/>
</dbReference>
<keyword evidence="5" id="KW-0808">Transferase</keyword>
<feature type="transmembrane region" description="Helical" evidence="10">
    <location>
        <begin position="335"/>
        <end position="356"/>
    </location>
</feature>
<feature type="transmembrane region" description="Helical" evidence="10">
    <location>
        <begin position="368"/>
        <end position="388"/>
    </location>
</feature>
<proteinExistence type="inferred from homology"/>
<evidence type="ECO:0000256" key="4">
    <source>
        <dbReference type="ARBA" id="ARBA00022676"/>
    </source>
</evidence>
<keyword evidence="7 10" id="KW-0256">Endoplasmic reticulum</keyword>
<organism evidence="11 12">
    <name type="scientific">Zalerion maritima</name>
    <dbReference type="NCBI Taxonomy" id="339359"/>
    <lineage>
        <taxon>Eukaryota</taxon>
        <taxon>Fungi</taxon>
        <taxon>Dikarya</taxon>
        <taxon>Ascomycota</taxon>
        <taxon>Pezizomycotina</taxon>
        <taxon>Sordariomycetes</taxon>
        <taxon>Lulworthiomycetidae</taxon>
        <taxon>Lulworthiales</taxon>
        <taxon>Lulworthiaceae</taxon>
        <taxon>Zalerion</taxon>
    </lineage>
</organism>
<keyword evidence="6 10" id="KW-0812">Transmembrane</keyword>
<dbReference type="EMBL" id="JAKWBI020000015">
    <property type="protein sequence ID" value="KAJ2906339.1"/>
    <property type="molecule type" value="Genomic_DNA"/>
</dbReference>
<sequence>MGQLPHDALMHNNYTALAQALRPGCEFNMCFATVAFKMAPQPQGQDRKEFVHPDAQHAKKKKTSPYGIQPISAFYFFLVANLVSAVYAPIQDCDETFNYWEPTHYISHGYGLQTWEYSPDFAIRSWFYIGLHAVVSNIRRVLPQSTKLGEFYFVRYVFAFFCALCQTLLFTTVSATLNPRIGIFYMMALVFSPGNFHSSTAFLPSSLAMYFAMLGACAFMNWRTGIKTSQGMYWFAAAGIFGWPFAAALCAPFLVEEGIIALISGKDGFIHAFIRVGRGVVVASIMMALDTAVNAFFYKKFEVVPWNIVKYNIFSSSGGPNLYGTEPWTFYFKNLALNFNIWFILALLALPLFLLQKAVAPSQVGVSSAMRTVVIVSPFYMWLGIFTMQPHKEERFMYPAYPFLAINAGISMHILLVAFGTTDHKTLLGKIPAKLRLLVVTAILSFSVNIGLARVYGIYSAYSAPMSLYSPLGAGQPGEVGLGGVGDNVCFGKDWYRFPNSYFLPRNMHAKFIPSEFRGLLPGEFSEARNGFGFWSGTWLPTSGLNDRNEENTAQYVNIRECNFLVDTHYPLHTDSSLPREPAYIADEERWETVKCVPFLDAANTSILARILYVPDLDIVPAKFRRQWGSHCLLKQKPQLEERKIKNGK</sequence>
<feature type="transmembrane region" description="Helical" evidence="10">
    <location>
        <begin position="435"/>
        <end position="459"/>
    </location>
</feature>
<dbReference type="GO" id="GO:0005789">
    <property type="term" value="C:endoplasmic reticulum membrane"/>
    <property type="evidence" value="ECO:0007669"/>
    <property type="project" value="UniProtKB-SubCell"/>
</dbReference>
<protein>
    <recommendedName>
        <fullName evidence="10">Mannosyltransferase</fullName>
        <ecNumber evidence="10">2.4.1.-</ecNumber>
    </recommendedName>
</protein>
<evidence type="ECO:0000256" key="9">
    <source>
        <dbReference type="ARBA" id="ARBA00023136"/>
    </source>
</evidence>
<comment type="similarity">
    <text evidence="3 10">Belongs to the glycosyltransferase 22 family.</text>
</comment>
<evidence type="ECO:0000256" key="5">
    <source>
        <dbReference type="ARBA" id="ARBA00022679"/>
    </source>
</evidence>
<comment type="caution">
    <text evidence="11">The sequence shown here is derived from an EMBL/GenBank/DDBJ whole genome shotgun (WGS) entry which is preliminary data.</text>
</comment>
<dbReference type="EC" id="2.4.1.-" evidence="10"/>
<evidence type="ECO:0000256" key="3">
    <source>
        <dbReference type="ARBA" id="ARBA00007063"/>
    </source>
</evidence>
<dbReference type="Pfam" id="PF03901">
    <property type="entry name" value="Glyco_transf_22"/>
    <property type="match status" value="1"/>
</dbReference>
<dbReference type="InterPro" id="IPR005599">
    <property type="entry name" value="GPI_mannosylTrfase"/>
</dbReference>
<evidence type="ECO:0000313" key="12">
    <source>
        <dbReference type="Proteomes" id="UP001201980"/>
    </source>
</evidence>
<keyword evidence="8 10" id="KW-1133">Transmembrane helix</keyword>
<feature type="transmembrane region" description="Helical" evidence="10">
    <location>
        <begin position="201"/>
        <end position="222"/>
    </location>
</feature>
<feature type="transmembrane region" description="Helical" evidence="10">
    <location>
        <begin position="234"/>
        <end position="255"/>
    </location>
</feature>
<evidence type="ECO:0000256" key="1">
    <source>
        <dbReference type="ARBA" id="ARBA00004477"/>
    </source>
</evidence>
<evidence type="ECO:0000256" key="6">
    <source>
        <dbReference type="ARBA" id="ARBA00022692"/>
    </source>
</evidence>
<accession>A0AAD5RXC3</accession>
<keyword evidence="12" id="KW-1185">Reference proteome</keyword>
<feature type="transmembrane region" description="Helical" evidence="10">
    <location>
        <begin position="276"/>
        <end position="297"/>
    </location>
</feature>
<comment type="pathway">
    <text evidence="2">Protein modification; protein glycosylation.</text>
</comment>
<evidence type="ECO:0000256" key="10">
    <source>
        <dbReference type="RuleBase" id="RU363075"/>
    </source>
</evidence>
<comment type="subcellular location">
    <subcellularLocation>
        <location evidence="1 10">Endoplasmic reticulum membrane</location>
        <topology evidence="1 10">Multi-pass membrane protein</topology>
    </subcellularLocation>
</comment>
<dbReference type="GO" id="GO:0006487">
    <property type="term" value="P:protein N-linked glycosylation"/>
    <property type="evidence" value="ECO:0007669"/>
    <property type="project" value="TreeGrafter"/>
</dbReference>
<evidence type="ECO:0000256" key="8">
    <source>
        <dbReference type="ARBA" id="ARBA00022989"/>
    </source>
</evidence>
<keyword evidence="9 10" id="KW-0472">Membrane</keyword>
<evidence type="ECO:0000256" key="2">
    <source>
        <dbReference type="ARBA" id="ARBA00004922"/>
    </source>
</evidence>